<reference evidence="2 3" key="1">
    <citation type="submission" date="2019-07" db="EMBL/GenBank/DDBJ databases">
        <title>Whole genome shotgun sequence of Cellulomonas composti NBRC 100758.</title>
        <authorList>
            <person name="Hosoyama A."/>
            <person name="Uohara A."/>
            <person name="Ohji S."/>
            <person name="Ichikawa N."/>
        </authorList>
    </citation>
    <scope>NUCLEOTIDE SEQUENCE [LARGE SCALE GENOMIC DNA]</scope>
    <source>
        <strain evidence="2 3">NBRC 100758</strain>
    </source>
</reference>
<dbReference type="EMBL" id="BJWG01000006">
    <property type="protein sequence ID" value="GEL95035.1"/>
    <property type="molecule type" value="Genomic_DNA"/>
</dbReference>
<evidence type="ECO:0000256" key="1">
    <source>
        <dbReference type="SAM" id="MobiDB-lite"/>
    </source>
</evidence>
<keyword evidence="3" id="KW-1185">Reference proteome</keyword>
<accession>A0A511JAL2</accession>
<sequence>MSELRSLVDANHVEFSGNPSSAGRDTWELRGYWYTSEESSLRGVYWTCVADADGATVSTDTTGDGPPPPVAVEPEPTATHRDFGLVSADDPDPDVTHNDFGLVSADDPDPDVTPNDFGLVSADDPDAACLIKGNVSFKTGELIFHVPGQAYYDETVINEAYGERWFCTEAEAVAAGWRKARM</sequence>
<comment type="caution">
    <text evidence="2">The sequence shown here is derived from an EMBL/GenBank/DDBJ whole genome shotgun (WGS) entry which is preliminary data.</text>
</comment>
<gene>
    <name evidence="2" type="ORF">CCO02nite_16930</name>
</gene>
<organism evidence="2 3">
    <name type="scientific">Cellulomonas composti</name>
    <dbReference type="NCBI Taxonomy" id="266130"/>
    <lineage>
        <taxon>Bacteria</taxon>
        <taxon>Bacillati</taxon>
        <taxon>Actinomycetota</taxon>
        <taxon>Actinomycetes</taxon>
        <taxon>Micrococcales</taxon>
        <taxon>Cellulomonadaceae</taxon>
        <taxon>Cellulomonas</taxon>
    </lineage>
</organism>
<proteinExistence type="predicted"/>
<name>A0A511JAL2_9CELL</name>
<evidence type="ECO:0000313" key="3">
    <source>
        <dbReference type="Proteomes" id="UP000321720"/>
    </source>
</evidence>
<dbReference type="AlphaFoldDB" id="A0A511JAL2"/>
<protein>
    <submittedName>
        <fullName evidence="2">Uncharacterized protein</fullName>
    </submittedName>
</protein>
<evidence type="ECO:0000313" key="2">
    <source>
        <dbReference type="EMBL" id="GEL95035.1"/>
    </source>
</evidence>
<dbReference type="Proteomes" id="UP000321720">
    <property type="component" value="Unassembled WGS sequence"/>
</dbReference>
<feature type="region of interest" description="Disordered" evidence="1">
    <location>
        <begin position="56"/>
        <end position="76"/>
    </location>
</feature>